<dbReference type="Gene3D" id="1.20.1250.20">
    <property type="entry name" value="MFS general substrate transporter like domains"/>
    <property type="match status" value="4"/>
</dbReference>
<keyword evidence="2" id="KW-0813">Transport</keyword>
<dbReference type="GO" id="GO:0015293">
    <property type="term" value="F:symporter activity"/>
    <property type="evidence" value="ECO:0007669"/>
    <property type="project" value="UniProtKB-KW"/>
</dbReference>
<dbReference type="InterPro" id="IPR011701">
    <property type="entry name" value="MFS"/>
</dbReference>
<dbReference type="FunFam" id="1.20.1250.20:FF:000003">
    <property type="entry name" value="Solute carrier family 17 member 3"/>
    <property type="match status" value="2"/>
</dbReference>
<keyword evidence="9" id="KW-1185">Reference proteome</keyword>
<protein>
    <submittedName>
        <fullName evidence="8">Uncharacterized protein</fullName>
    </submittedName>
</protein>
<feature type="transmembrane region" description="Helical" evidence="7">
    <location>
        <begin position="838"/>
        <end position="859"/>
    </location>
</feature>
<dbReference type="Proteomes" id="UP001154078">
    <property type="component" value="Chromosome 5"/>
</dbReference>
<proteinExistence type="predicted"/>
<feature type="transmembrane region" description="Helical" evidence="7">
    <location>
        <begin position="578"/>
        <end position="596"/>
    </location>
</feature>
<feature type="transmembrane region" description="Helical" evidence="7">
    <location>
        <begin position="285"/>
        <end position="306"/>
    </location>
</feature>
<dbReference type="OrthoDB" id="2985014at2759"/>
<feature type="transmembrane region" description="Helical" evidence="7">
    <location>
        <begin position="602"/>
        <end position="623"/>
    </location>
</feature>
<gene>
    <name evidence="8" type="ORF">MELIAE_LOCUS8334</name>
</gene>
<feature type="transmembrane region" description="Helical" evidence="7">
    <location>
        <begin position="91"/>
        <end position="117"/>
    </location>
</feature>
<dbReference type="PANTHER" id="PTHR11662">
    <property type="entry name" value="SOLUTE CARRIER FAMILY 17"/>
    <property type="match status" value="1"/>
</dbReference>
<feature type="transmembrane region" description="Helical" evidence="7">
    <location>
        <begin position="9"/>
        <end position="30"/>
    </location>
</feature>
<feature type="transmembrane region" description="Helical" evidence="7">
    <location>
        <begin position="544"/>
        <end position="566"/>
    </location>
</feature>
<feature type="transmembrane region" description="Helical" evidence="7">
    <location>
        <begin position="769"/>
        <end position="789"/>
    </location>
</feature>
<feature type="transmembrane region" description="Helical" evidence="7">
    <location>
        <begin position="377"/>
        <end position="396"/>
    </location>
</feature>
<evidence type="ECO:0000256" key="3">
    <source>
        <dbReference type="ARBA" id="ARBA00022692"/>
    </source>
</evidence>
<evidence type="ECO:0000256" key="1">
    <source>
        <dbReference type="ARBA" id="ARBA00004141"/>
    </source>
</evidence>
<evidence type="ECO:0000256" key="5">
    <source>
        <dbReference type="ARBA" id="ARBA00022989"/>
    </source>
</evidence>
<evidence type="ECO:0000256" key="2">
    <source>
        <dbReference type="ARBA" id="ARBA00022448"/>
    </source>
</evidence>
<dbReference type="AlphaFoldDB" id="A0A9P0FI19"/>
<feature type="transmembrane region" description="Helical" evidence="7">
    <location>
        <begin position="417"/>
        <end position="446"/>
    </location>
</feature>
<dbReference type="EMBL" id="OV121136">
    <property type="protein sequence ID" value="CAH0557664.1"/>
    <property type="molecule type" value="Genomic_DNA"/>
</dbReference>
<name>A0A9P0FI19_BRAAE</name>
<feature type="transmembrane region" description="Helical" evidence="7">
    <location>
        <begin position="65"/>
        <end position="84"/>
    </location>
</feature>
<evidence type="ECO:0000256" key="4">
    <source>
        <dbReference type="ARBA" id="ARBA00022847"/>
    </source>
</evidence>
<reference evidence="8" key="1">
    <citation type="submission" date="2021-12" db="EMBL/GenBank/DDBJ databases">
        <authorList>
            <person name="King R."/>
        </authorList>
    </citation>
    <scope>NUCLEOTIDE SEQUENCE</scope>
</reference>
<dbReference type="PANTHER" id="PTHR11662:SF411">
    <property type="entry name" value="GH05102P"/>
    <property type="match status" value="1"/>
</dbReference>
<feature type="transmembrane region" description="Helical" evidence="7">
    <location>
        <begin position="796"/>
        <end position="818"/>
    </location>
</feature>
<organism evidence="8 9">
    <name type="scientific">Brassicogethes aeneus</name>
    <name type="common">Rape pollen beetle</name>
    <name type="synonym">Meligethes aeneus</name>
    <dbReference type="NCBI Taxonomy" id="1431903"/>
    <lineage>
        <taxon>Eukaryota</taxon>
        <taxon>Metazoa</taxon>
        <taxon>Ecdysozoa</taxon>
        <taxon>Arthropoda</taxon>
        <taxon>Hexapoda</taxon>
        <taxon>Insecta</taxon>
        <taxon>Pterygota</taxon>
        <taxon>Neoptera</taxon>
        <taxon>Endopterygota</taxon>
        <taxon>Coleoptera</taxon>
        <taxon>Polyphaga</taxon>
        <taxon>Cucujiformia</taxon>
        <taxon>Nitidulidae</taxon>
        <taxon>Meligethinae</taxon>
        <taxon>Brassicogethes</taxon>
    </lineage>
</organism>
<feature type="transmembrane region" description="Helical" evidence="7">
    <location>
        <begin position="156"/>
        <end position="175"/>
    </location>
</feature>
<dbReference type="GO" id="GO:0016020">
    <property type="term" value="C:membrane"/>
    <property type="evidence" value="ECO:0007669"/>
    <property type="project" value="UniProtKB-SubCell"/>
</dbReference>
<dbReference type="SUPFAM" id="SSF103473">
    <property type="entry name" value="MFS general substrate transporter"/>
    <property type="match status" value="2"/>
</dbReference>
<keyword evidence="5 7" id="KW-1133">Transmembrane helix</keyword>
<keyword evidence="3 7" id="KW-0812">Transmembrane</keyword>
<feature type="transmembrane region" description="Helical" evidence="7">
    <location>
        <begin position="517"/>
        <end position="538"/>
    </location>
</feature>
<sequence length="880" mass="98791">MTTSKNKEWLSCTTILYVMTILGFGTNYMLRMNITIAIVDMVKHSNTTIEDTTKFQWDTLQKNEILAVFFWGYSLTTFLGGRFGEKYGTRLIFGSAMFCSSIITICFPFICNLHYYFALASRFIMGVSMGMTFPSILPIAVSWIPPSDRSKFMSNIGAQGLGVAITLPISGYLITYLGWESVFYVTGSVGVLWSILWYFTIFDSPEVHPRISNEERGVIQNRMAKEMAKTGKKNGNVPWRSILTSMPVWASVVAQNTNMFYHFILTSQLPTYMNDVLHFNIARNGLVSCLPYIGQYTFCCCAGYLADKMIKSKKISTKNTRRIFTITSYIIPSILMYTLAFYKVHYLLAVTIITLIHTFKGSVTSAYASNLTDISPNYAGTILGSSMMIGSMGGWFGNKMVGLITKEASTFETWRTVFIIISTVNLFGCLSCTVVLYIVTIVGFGINYMLRVNISIAIVDMIRSPNQNETDIDTRFDWTVQQKTDVLAIFFWGYSTTVFFGGRLSEKYGTRLIMGNGILLGSLMTIMFPLMCKINFYLAVTSRFLLGVCLGVTFPSIMPLTVSWIPPMDRSKFASNQMAQSLGVAIAFPICGYLIFYSGWEVVFYFTGSVGLLWSLAWFYCIYDSPAQHPRISCEEKCFIDGRMKKEIVNNGGKPENVPWGSIFTSVPVWAIIIAQNGNTFYHFTYVNQLPTYMNDVLHFSISDNGLLSCLPFIGSYIFSITGSWIADKLRKSGLVSTKNTRKIFIVISFFIPSLLMLTLAFFKVNYFLAVVILTLMHSFKGCLTASYISNIMDIAPNFAGTILGCSLVMGSLSGWAGNKMAGFLTRDASNFETWRNVFIIISCVHSFGGLFFCIFASGKVQKWNQVSSVELKEMEPLKM</sequence>
<dbReference type="InterPro" id="IPR050382">
    <property type="entry name" value="MFS_Na/Anion_cotransporter"/>
</dbReference>
<feature type="transmembrane region" description="Helical" evidence="7">
    <location>
        <begin position="181"/>
        <end position="202"/>
    </location>
</feature>
<dbReference type="GO" id="GO:0006820">
    <property type="term" value="P:monoatomic anion transport"/>
    <property type="evidence" value="ECO:0007669"/>
    <property type="project" value="TreeGrafter"/>
</dbReference>
<feature type="transmembrane region" description="Helical" evidence="7">
    <location>
        <begin position="326"/>
        <end position="357"/>
    </location>
</feature>
<feature type="transmembrane region" description="Helical" evidence="7">
    <location>
        <begin position="123"/>
        <end position="144"/>
    </location>
</feature>
<comment type="subcellular location">
    <subcellularLocation>
        <location evidence="1">Membrane</location>
        <topology evidence="1">Multi-pass membrane protein</topology>
    </subcellularLocation>
</comment>
<feature type="transmembrane region" description="Helical" evidence="7">
    <location>
        <begin position="744"/>
        <end position="763"/>
    </location>
</feature>
<evidence type="ECO:0000256" key="7">
    <source>
        <dbReference type="SAM" id="Phobius"/>
    </source>
</evidence>
<feature type="transmembrane region" description="Helical" evidence="7">
    <location>
        <begin position="242"/>
        <end position="265"/>
    </location>
</feature>
<evidence type="ECO:0000313" key="9">
    <source>
        <dbReference type="Proteomes" id="UP001154078"/>
    </source>
</evidence>
<keyword evidence="6 7" id="KW-0472">Membrane</keyword>
<accession>A0A9P0FI19</accession>
<dbReference type="InterPro" id="IPR036259">
    <property type="entry name" value="MFS_trans_sf"/>
</dbReference>
<evidence type="ECO:0000313" key="8">
    <source>
        <dbReference type="EMBL" id="CAH0557664.1"/>
    </source>
</evidence>
<dbReference type="Pfam" id="PF07690">
    <property type="entry name" value="MFS_1"/>
    <property type="match status" value="2"/>
</dbReference>
<evidence type="ECO:0000256" key="6">
    <source>
        <dbReference type="ARBA" id="ARBA00023136"/>
    </source>
</evidence>
<keyword evidence="4" id="KW-0769">Symport</keyword>
<dbReference type="FunFam" id="1.20.1250.20:FF:000157">
    <property type="entry name" value="Inorganic phosphate cotransporter"/>
    <property type="match status" value="2"/>
</dbReference>
<feature type="transmembrane region" description="Helical" evidence="7">
    <location>
        <begin position="486"/>
        <end position="505"/>
    </location>
</feature>